<keyword evidence="1" id="KW-0732">Signal</keyword>
<gene>
    <name evidence="2" type="primary">NCL1_18433</name>
    <name evidence="2" type="ORF">TNCT_101181</name>
</gene>
<evidence type="ECO:0000256" key="1">
    <source>
        <dbReference type="SAM" id="SignalP"/>
    </source>
</evidence>
<feature type="signal peptide" evidence="1">
    <location>
        <begin position="1"/>
        <end position="19"/>
    </location>
</feature>
<dbReference type="Proteomes" id="UP000887116">
    <property type="component" value="Unassembled WGS sequence"/>
</dbReference>
<accession>A0A8X6G4X4</accession>
<sequence length="162" mass="18616">MFLVFLYTFVVVTTELCDASKSRQEYSKYELALFDAVPKERYFMTVNGIEELQCASICSSEDECRGFKIEDFYSCSLFSFKMSKNACTEMECIPRPRGKVYKKIPSEMQNNYLVTNSVDETKIPTSKSISSLANMIGIPVDPYEIDIYKLECGNHFLRGFQT</sequence>
<proteinExistence type="predicted"/>
<evidence type="ECO:0000313" key="2">
    <source>
        <dbReference type="EMBL" id="GFQ95723.1"/>
    </source>
</evidence>
<comment type="caution">
    <text evidence="2">The sequence shown here is derived from an EMBL/GenBank/DDBJ whole genome shotgun (WGS) entry which is preliminary data.</text>
</comment>
<organism evidence="2 3">
    <name type="scientific">Trichonephila clavata</name>
    <name type="common">Joro spider</name>
    <name type="synonym">Nephila clavata</name>
    <dbReference type="NCBI Taxonomy" id="2740835"/>
    <lineage>
        <taxon>Eukaryota</taxon>
        <taxon>Metazoa</taxon>
        <taxon>Ecdysozoa</taxon>
        <taxon>Arthropoda</taxon>
        <taxon>Chelicerata</taxon>
        <taxon>Arachnida</taxon>
        <taxon>Araneae</taxon>
        <taxon>Araneomorphae</taxon>
        <taxon>Entelegynae</taxon>
        <taxon>Araneoidea</taxon>
        <taxon>Nephilidae</taxon>
        <taxon>Trichonephila</taxon>
    </lineage>
</organism>
<name>A0A8X6G4X4_TRICU</name>
<dbReference type="AlphaFoldDB" id="A0A8X6G4X4"/>
<dbReference type="EMBL" id="BMAO01004602">
    <property type="protein sequence ID" value="GFQ95723.1"/>
    <property type="molecule type" value="Genomic_DNA"/>
</dbReference>
<feature type="chain" id="PRO_5036478012" description="Apple domain-containing protein" evidence="1">
    <location>
        <begin position="20"/>
        <end position="162"/>
    </location>
</feature>
<keyword evidence="3" id="KW-1185">Reference proteome</keyword>
<evidence type="ECO:0000313" key="3">
    <source>
        <dbReference type="Proteomes" id="UP000887116"/>
    </source>
</evidence>
<protein>
    <recommendedName>
        <fullName evidence="4">Apple domain-containing protein</fullName>
    </recommendedName>
</protein>
<evidence type="ECO:0008006" key="4">
    <source>
        <dbReference type="Google" id="ProtNLM"/>
    </source>
</evidence>
<dbReference type="OrthoDB" id="10316754at2759"/>
<reference evidence="2" key="1">
    <citation type="submission" date="2020-07" db="EMBL/GenBank/DDBJ databases">
        <title>Multicomponent nature underlies the extraordinary mechanical properties of spider dragline silk.</title>
        <authorList>
            <person name="Kono N."/>
            <person name="Nakamura H."/>
            <person name="Mori M."/>
            <person name="Yoshida Y."/>
            <person name="Ohtoshi R."/>
            <person name="Malay A.D."/>
            <person name="Moran D.A.P."/>
            <person name="Tomita M."/>
            <person name="Numata K."/>
            <person name="Arakawa K."/>
        </authorList>
    </citation>
    <scope>NUCLEOTIDE SEQUENCE</scope>
</reference>